<dbReference type="NCBIfam" id="NF006691">
    <property type="entry name" value="PRK09239.1"/>
    <property type="match status" value="1"/>
</dbReference>
<organism evidence="4 5">
    <name type="scientific">Bartonella quintana (strain Toulouse)</name>
    <name type="common">Rochalimaea quintana</name>
    <dbReference type="NCBI Taxonomy" id="283165"/>
    <lineage>
        <taxon>Bacteria</taxon>
        <taxon>Pseudomonadati</taxon>
        <taxon>Pseudomonadota</taxon>
        <taxon>Alphaproteobacteria</taxon>
        <taxon>Hyphomicrobiales</taxon>
        <taxon>Bartonellaceae</taxon>
        <taxon>Bartonella</taxon>
    </lineage>
</organism>
<dbReference type="Gene3D" id="1.20.59.10">
    <property type="entry name" value="Chorismate mutase"/>
    <property type="match status" value="1"/>
</dbReference>
<dbReference type="PROSITE" id="PS51168">
    <property type="entry name" value="CHORISMATE_MUT_2"/>
    <property type="match status" value="1"/>
</dbReference>
<dbReference type="GO" id="GO:0004106">
    <property type="term" value="F:chorismate mutase activity"/>
    <property type="evidence" value="ECO:0007669"/>
    <property type="project" value="UniProtKB-EC"/>
</dbReference>
<name>A0A0H3LV46_BARQU</name>
<proteinExistence type="predicted"/>
<dbReference type="InterPro" id="IPR036979">
    <property type="entry name" value="CM_dom_sf"/>
</dbReference>
<dbReference type="PANTHER" id="PTHR38041">
    <property type="entry name" value="CHORISMATE MUTASE"/>
    <property type="match status" value="1"/>
</dbReference>
<dbReference type="InterPro" id="IPR036263">
    <property type="entry name" value="Chorismate_II_sf"/>
</dbReference>
<dbReference type="AlphaFoldDB" id="A0A0H3LV46"/>
<evidence type="ECO:0000256" key="2">
    <source>
        <dbReference type="ARBA" id="ARBA00023235"/>
    </source>
</evidence>
<dbReference type="Proteomes" id="UP000000597">
    <property type="component" value="Chromosome"/>
</dbReference>
<dbReference type="eggNOG" id="COG1605">
    <property type="taxonomic scope" value="Bacteria"/>
</dbReference>
<dbReference type="PANTHER" id="PTHR38041:SF1">
    <property type="entry name" value="CHORISMATE MUTASE"/>
    <property type="match status" value="1"/>
</dbReference>
<protein>
    <recommendedName>
        <fullName evidence="1">chorismate mutase</fullName>
        <ecNumber evidence="1">5.4.99.5</ecNumber>
    </recommendedName>
</protein>
<evidence type="ECO:0000256" key="1">
    <source>
        <dbReference type="ARBA" id="ARBA00012404"/>
    </source>
</evidence>
<dbReference type="Pfam" id="PF01817">
    <property type="entry name" value="CM_2"/>
    <property type="match status" value="1"/>
</dbReference>
<reference evidence="4 5" key="1">
    <citation type="journal article" date="2004" name="Proc. Natl. Acad. Sci. U.S.A.">
        <title>The louse-borne human pathogen Bartonella quintana is a genomic derivative of the zoonotic agent Bartonella henselae.</title>
        <authorList>
            <person name="Alsmark U.C.M."/>
            <person name="Frank A.C."/>
            <person name="Karlberg E.O."/>
            <person name="Legault B.-A."/>
            <person name="Ardell D.H."/>
            <person name="Canbaeck B."/>
            <person name="Eriksson A.-S."/>
            <person name="Naeslund A.K."/>
            <person name="Handley S.A."/>
            <person name="Huvet M."/>
            <person name="La Scola B."/>
            <person name="Holmberg M."/>
            <person name="Andersson S.G.E."/>
        </authorList>
    </citation>
    <scope>NUCLEOTIDE SEQUENCE [LARGE SCALE GENOMIC DNA]</scope>
    <source>
        <strain evidence="4 5">Toulouse</strain>
    </source>
</reference>
<dbReference type="GO" id="GO:0046417">
    <property type="term" value="P:chorismate metabolic process"/>
    <property type="evidence" value="ECO:0007669"/>
    <property type="project" value="InterPro"/>
</dbReference>
<dbReference type="EC" id="5.4.99.5" evidence="1"/>
<dbReference type="InterPro" id="IPR002701">
    <property type="entry name" value="CM_II_prokaryot"/>
</dbReference>
<dbReference type="KEGG" id="bqu:BQ12930"/>
<sequence length="111" mass="13097">MMQEKILSELTYLRTSIDNFDTTLIYILAERFRCTQAVGRLKARYNLPAVDPLREQYQIGRLRQLAIDSHLDPDFAEKFLKFIIKEVVRQHEVIAEKQKTNKINLNESQQS</sequence>
<dbReference type="InterPro" id="IPR051331">
    <property type="entry name" value="Chorismate_mutase-related"/>
</dbReference>
<accession>A0A0H3LV46</accession>
<keyword evidence="2" id="KW-0413">Isomerase</keyword>
<dbReference type="GO" id="GO:0009697">
    <property type="term" value="P:salicylic acid biosynthetic process"/>
    <property type="evidence" value="ECO:0007669"/>
    <property type="project" value="TreeGrafter"/>
</dbReference>
<feature type="domain" description="Chorismate mutase" evidence="3">
    <location>
        <begin position="4"/>
        <end position="95"/>
    </location>
</feature>
<dbReference type="SUPFAM" id="SSF48600">
    <property type="entry name" value="Chorismate mutase II"/>
    <property type="match status" value="1"/>
</dbReference>
<dbReference type="NCBIfam" id="TIGR01795">
    <property type="entry name" value="CM_mono_cladeE"/>
    <property type="match status" value="1"/>
</dbReference>
<evidence type="ECO:0000313" key="5">
    <source>
        <dbReference type="Proteomes" id="UP000000597"/>
    </source>
</evidence>
<dbReference type="SMART" id="SM00830">
    <property type="entry name" value="CM_2"/>
    <property type="match status" value="1"/>
</dbReference>
<gene>
    <name evidence="4" type="primary">tyrA</name>
    <name evidence="4" type="ordered locus">BQ12930</name>
</gene>
<dbReference type="HOGENOM" id="CLU_131518_0_1_5"/>
<evidence type="ECO:0000313" key="4">
    <source>
        <dbReference type="EMBL" id="CAF26752.1"/>
    </source>
</evidence>
<dbReference type="EMBL" id="BX897700">
    <property type="protein sequence ID" value="CAF26752.1"/>
    <property type="molecule type" value="Genomic_DNA"/>
</dbReference>
<evidence type="ECO:0000259" key="3">
    <source>
        <dbReference type="PROSITE" id="PS51168"/>
    </source>
</evidence>
<dbReference type="InterPro" id="IPR010951">
    <property type="entry name" value="CM_bact"/>
</dbReference>